<dbReference type="Pfam" id="PF06074">
    <property type="entry name" value="Portal_Mu"/>
    <property type="match status" value="1"/>
</dbReference>
<evidence type="ECO:0000313" key="3">
    <source>
        <dbReference type="Proteomes" id="UP000005317"/>
    </source>
</evidence>
<evidence type="ECO:0000256" key="1">
    <source>
        <dbReference type="SAM" id="MobiDB-lite"/>
    </source>
</evidence>
<gene>
    <name evidence="2" type="ORF">Thini_0718</name>
</gene>
<name>A0A656HE90_THINJ</name>
<feature type="region of interest" description="Disordered" evidence="1">
    <location>
        <begin position="301"/>
        <end position="321"/>
    </location>
</feature>
<dbReference type="InterPro" id="IPR009279">
    <property type="entry name" value="Portal_Mu"/>
</dbReference>
<accession>A0A656HE90</accession>
<dbReference type="Proteomes" id="UP000005317">
    <property type="component" value="Unassembled WGS sequence"/>
</dbReference>
<reference evidence="3" key="1">
    <citation type="journal article" date="2011" name="Stand. Genomic Sci.">
        <title>Genome sequence of the filamentous, gliding Thiothrix nivea neotype strain (JP2(T)).</title>
        <authorList>
            <person name="Lapidus A."/>
            <person name="Nolan M."/>
            <person name="Lucas S."/>
            <person name="Glavina Del Rio T."/>
            <person name="Tice H."/>
            <person name="Cheng J.F."/>
            <person name="Tapia R."/>
            <person name="Han C."/>
            <person name="Goodwin L."/>
            <person name="Pitluck S."/>
            <person name="Liolios K."/>
            <person name="Pagani I."/>
            <person name="Ivanova N."/>
            <person name="Huntemann M."/>
            <person name="Mavromatis K."/>
            <person name="Mikhailova N."/>
            <person name="Pati A."/>
            <person name="Chen A."/>
            <person name="Palaniappan K."/>
            <person name="Land M."/>
            <person name="Brambilla E.M."/>
            <person name="Rohde M."/>
            <person name="Abt B."/>
            <person name="Verbarg S."/>
            <person name="Goker M."/>
            <person name="Bristow J."/>
            <person name="Eisen J.A."/>
            <person name="Markowitz V."/>
            <person name="Hugenholtz P."/>
            <person name="Kyrpides N.C."/>
            <person name="Klenk H.P."/>
            <person name="Woyke T."/>
        </authorList>
    </citation>
    <scope>NUCLEOTIDE SEQUENCE [LARGE SCALE GENOMIC DNA]</scope>
    <source>
        <strain evidence="3">ATCC 35100 / DSM 5205 / JP2</strain>
    </source>
</reference>
<dbReference type="RefSeq" id="WP_002707309.1">
    <property type="nucleotide sequence ID" value="NZ_JH651384.1"/>
</dbReference>
<keyword evidence="3" id="KW-1185">Reference proteome</keyword>
<protein>
    <recommendedName>
        <fullName evidence="4">Mu-like prophage protein gp29</fullName>
    </recommendedName>
</protein>
<evidence type="ECO:0008006" key="4">
    <source>
        <dbReference type="Google" id="ProtNLM"/>
    </source>
</evidence>
<proteinExistence type="predicted"/>
<dbReference type="EMBL" id="JH651384">
    <property type="protein sequence ID" value="EIJ33355.1"/>
    <property type="molecule type" value="Genomic_DNA"/>
</dbReference>
<evidence type="ECO:0000313" key="2">
    <source>
        <dbReference type="EMBL" id="EIJ33355.1"/>
    </source>
</evidence>
<organism evidence="2 3">
    <name type="scientific">Thiothrix nivea (strain ATCC 35100 / DSM 5205 / JP2)</name>
    <dbReference type="NCBI Taxonomy" id="870187"/>
    <lineage>
        <taxon>Bacteria</taxon>
        <taxon>Pseudomonadati</taxon>
        <taxon>Pseudomonadota</taxon>
        <taxon>Gammaproteobacteria</taxon>
        <taxon>Thiotrichales</taxon>
        <taxon>Thiotrichaceae</taxon>
        <taxon>Thiothrix</taxon>
    </lineage>
</organism>
<sequence>MIKQITAIAKRALRIPDEIVTRANDPNFYQALDILPNPDPILAKLGKDTDVYNAIQYDAHVMGELRSLRAGLLGYDWRIVPGGEDAASQKAFQAIMQRMEYYPASGSRWDDWIWTIYKAVLMGQSIHEIGWEYDGTFMFPRFIKDRPARRFAYSAENNLKVLTRSNPLYGETIDGDYRLLTTRHMPSHDNPYGVAVLSACFWPYTFKHAGWKWFAKFAEKYGIPWAVGTYPAGSDQKFQRELAERLAAMIEDAVAAIPEGASVELKTPSTSGDPIQERLINLANREMSKALTSQTLATEIQGNGSRAAADTHSNRQAGIASSDRKMISETVSQLLSWITEINFPGAKASWHEFYEESDPREGWANTLNTARKFLPVSREFAYERLQITPPKAGDELLDAVDPAPAAANFRHGGDFVDFTTTGGNAVDPIAMMLPEIKKILGKHDNLTDAQTALDTAFPGLDDSVLRAQLELTMLYEYLRGMEAATSDS</sequence>
<dbReference type="AlphaFoldDB" id="A0A656HE90"/>
<dbReference type="OrthoDB" id="9797300at2"/>